<dbReference type="CDD" id="cd06257">
    <property type="entry name" value="DnaJ"/>
    <property type="match status" value="1"/>
</dbReference>
<evidence type="ECO:0000313" key="5">
    <source>
        <dbReference type="Proteomes" id="UP000235533"/>
    </source>
</evidence>
<dbReference type="EMBL" id="MCZF01000114">
    <property type="protein sequence ID" value="PMM53547.1"/>
    <property type="molecule type" value="Genomic_DNA"/>
</dbReference>
<dbReference type="SMART" id="SM00271">
    <property type="entry name" value="DnaJ"/>
    <property type="match status" value="1"/>
</dbReference>
<evidence type="ECO:0000313" key="4">
    <source>
        <dbReference type="EMBL" id="PMM53547.1"/>
    </source>
</evidence>
<reference evidence="5" key="1">
    <citation type="submission" date="2016-07" db="EMBL/GenBank/DDBJ databases">
        <title>Nontailed viruses are major unrecognized killers of bacteria in the ocean.</title>
        <authorList>
            <person name="Kauffman K."/>
            <person name="Hussain F."/>
            <person name="Yang J."/>
            <person name="Arevalo P."/>
            <person name="Brown J."/>
            <person name="Cutler M."/>
            <person name="Kelly L."/>
            <person name="Polz M.F."/>
        </authorList>
    </citation>
    <scope>NUCLEOTIDE SEQUENCE [LARGE SCALE GENOMIC DNA]</scope>
    <source>
        <strain evidence="5">10N.261.48.B5</strain>
    </source>
</reference>
<sequence>MNTNEALSILELIEENKTYSAKEIKAAYRKMINQYHPDKDSGNVHYSQLINSAYKVLKGLDEVIFSSVEMDKHISKKLQDAINAIVNLDGLIIEVIGSWIWVTGETKKHKEILKENSYFYSRAKKAWYFKTGDRKRVRGSKSSLDDIRNSHGSQVVKSSSRKKLAA</sequence>
<feature type="domain" description="J" evidence="3">
    <location>
        <begin position="5"/>
        <end position="83"/>
    </location>
</feature>
<feature type="region of interest" description="Disordered" evidence="2">
    <location>
        <begin position="138"/>
        <end position="166"/>
    </location>
</feature>
<evidence type="ECO:0000256" key="2">
    <source>
        <dbReference type="SAM" id="MobiDB-lite"/>
    </source>
</evidence>
<dbReference type="SUPFAM" id="SSF46565">
    <property type="entry name" value="Chaperone J-domain"/>
    <property type="match status" value="1"/>
</dbReference>
<name>A0A2N7JR41_VIBSP</name>
<proteinExistence type="predicted"/>
<organism evidence="4 5">
    <name type="scientific">Vibrio splendidus</name>
    <dbReference type="NCBI Taxonomy" id="29497"/>
    <lineage>
        <taxon>Bacteria</taxon>
        <taxon>Pseudomonadati</taxon>
        <taxon>Pseudomonadota</taxon>
        <taxon>Gammaproteobacteria</taxon>
        <taxon>Vibrionales</taxon>
        <taxon>Vibrionaceae</taxon>
        <taxon>Vibrio</taxon>
    </lineage>
</organism>
<dbReference type="PROSITE" id="PS50076">
    <property type="entry name" value="DNAJ_2"/>
    <property type="match status" value="1"/>
</dbReference>
<keyword evidence="1" id="KW-0143">Chaperone</keyword>
<dbReference type="Gene3D" id="1.10.287.110">
    <property type="entry name" value="DnaJ domain"/>
    <property type="match status" value="1"/>
</dbReference>
<protein>
    <recommendedName>
        <fullName evidence="3">J domain-containing protein</fullName>
    </recommendedName>
</protein>
<dbReference type="Proteomes" id="UP000235533">
    <property type="component" value="Unassembled WGS sequence"/>
</dbReference>
<dbReference type="Pfam" id="PF00226">
    <property type="entry name" value="DnaJ"/>
    <property type="match status" value="1"/>
</dbReference>
<gene>
    <name evidence="4" type="ORF">BCT54_03515</name>
</gene>
<accession>A0A2N7JR41</accession>
<evidence type="ECO:0000259" key="3">
    <source>
        <dbReference type="PROSITE" id="PS50076"/>
    </source>
</evidence>
<dbReference type="InterPro" id="IPR036869">
    <property type="entry name" value="J_dom_sf"/>
</dbReference>
<dbReference type="RefSeq" id="WP_102552401.1">
    <property type="nucleotide sequence ID" value="NZ_MCZF01000114.1"/>
</dbReference>
<comment type="caution">
    <text evidence="4">The sequence shown here is derived from an EMBL/GenBank/DDBJ whole genome shotgun (WGS) entry which is preliminary data.</text>
</comment>
<dbReference type="InterPro" id="IPR001623">
    <property type="entry name" value="DnaJ_domain"/>
</dbReference>
<dbReference type="AlphaFoldDB" id="A0A2N7JR41"/>
<evidence type="ECO:0000256" key="1">
    <source>
        <dbReference type="ARBA" id="ARBA00023186"/>
    </source>
</evidence>